<proteinExistence type="predicted"/>
<reference evidence="1 2" key="1">
    <citation type="submission" date="2014-10" db="EMBL/GenBank/DDBJ databases">
        <title>Draft genome of anammox bacterium scalindua brodae, obtained using differential coverage binning of sequence data from two enrichment reactors.</title>
        <authorList>
            <person name="Speth D.R."/>
            <person name="Russ L."/>
            <person name="Kartal B."/>
            <person name="Op den Camp H.J."/>
            <person name="Dutilh B.E."/>
            <person name="Jetten M.S."/>
        </authorList>
    </citation>
    <scope>NUCLEOTIDE SEQUENCE [LARGE SCALE GENOMIC DNA]</scope>
    <source>
        <strain evidence="1">RU1</strain>
    </source>
</reference>
<sequence length="57" mass="6536">MLDLDSGKTMTGDKRDAEFVYISLEGKIIVSFERSGGETILCLLDKEIYVYCYYRVS</sequence>
<evidence type="ECO:0000313" key="1">
    <source>
        <dbReference type="EMBL" id="KHE91703.1"/>
    </source>
</evidence>
<dbReference type="Proteomes" id="UP000030652">
    <property type="component" value="Unassembled WGS sequence"/>
</dbReference>
<comment type="caution">
    <text evidence="1">The sequence shown here is derived from an EMBL/GenBank/DDBJ whole genome shotgun (WGS) entry which is preliminary data.</text>
</comment>
<dbReference type="EMBL" id="JRYO01000183">
    <property type="protein sequence ID" value="KHE91703.1"/>
    <property type="molecule type" value="Genomic_DNA"/>
</dbReference>
<gene>
    <name evidence="1" type="ORF">SCABRO_02554</name>
</gene>
<name>A0A0B0EKQ5_9BACT</name>
<accession>A0A0B0EKQ5</accession>
<organism evidence="1 2">
    <name type="scientific">Candidatus Scalindua brodae</name>
    <dbReference type="NCBI Taxonomy" id="237368"/>
    <lineage>
        <taxon>Bacteria</taxon>
        <taxon>Pseudomonadati</taxon>
        <taxon>Planctomycetota</taxon>
        <taxon>Candidatus Brocadiia</taxon>
        <taxon>Candidatus Brocadiales</taxon>
        <taxon>Candidatus Scalinduaceae</taxon>
        <taxon>Candidatus Scalindua</taxon>
    </lineage>
</organism>
<dbReference type="AlphaFoldDB" id="A0A0B0EKQ5"/>
<evidence type="ECO:0000313" key="2">
    <source>
        <dbReference type="Proteomes" id="UP000030652"/>
    </source>
</evidence>
<protein>
    <submittedName>
        <fullName evidence="1">Uncharacterized protein</fullName>
    </submittedName>
</protein>